<dbReference type="SUPFAM" id="SSF103481">
    <property type="entry name" value="Multidrug resistance efflux transporter EmrE"/>
    <property type="match status" value="2"/>
</dbReference>
<dbReference type="GO" id="GO:0005789">
    <property type="term" value="C:endoplasmic reticulum membrane"/>
    <property type="evidence" value="ECO:0007669"/>
    <property type="project" value="InterPro"/>
</dbReference>
<dbReference type="eggNOG" id="ENOG502RN1R">
    <property type="taxonomic scope" value="Eukaryota"/>
</dbReference>
<reference evidence="2 3" key="1">
    <citation type="journal article" date="2009" name="Nature">
        <title>Evolution of pathogenicity and sexual reproduction in eight Candida genomes.</title>
        <authorList>
            <person name="Butler G."/>
            <person name="Rasmussen M.D."/>
            <person name="Lin M.F."/>
            <person name="Santos M.A."/>
            <person name="Sakthikumar S."/>
            <person name="Munro C.A."/>
            <person name="Rheinbay E."/>
            <person name="Grabherr M."/>
            <person name="Forche A."/>
            <person name="Reedy J.L."/>
            <person name="Agrafioti I."/>
            <person name="Arnaud M.B."/>
            <person name="Bates S."/>
            <person name="Brown A.J."/>
            <person name="Brunke S."/>
            <person name="Costanzo M.C."/>
            <person name="Fitzpatrick D.A."/>
            <person name="de Groot P.W."/>
            <person name="Harris D."/>
            <person name="Hoyer L.L."/>
            <person name="Hube B."/>
            <person name="Klis F.M."/>
            <person name="Kodira C."/>
            <person name="Lennard N."/>
            <person name="Logue M.E."/>
            <person name="Martin R."/>
            <person name="Neiman A.M."/>
            <person name="Nikolaou E."/>
            <person name="Quail M.A."/>
            <person name="Quinn J."/>
            <person name="Santos M.C."/>
            <person name="Schmitzberger F.F."/>
            <person name="Sherlock G."/>
            <person name="Shah P."/>
            <person name="Silverstein K.A."/>
            <person name="Skrzypek M.S."/>
            <person name="Soll D."/>
            <person name="Staggs R."/>
            <person name="Stansfield I."/>
            <person name="Stumpf M.P."/>
            <person name="Sudbery P.E."/>
            <person name="Srikantha T."/>
            <person name="Zeng Q."/>
            <person name="Berman J."/>
            <person name="Berriman M."/>
            <person name="Heitman J."/>
            <person name="Gow N.A."/>
            <person name="Lorenz M.C."/>
            <person name="Birren B.W."/>
            <person name="Kellis M."/>
            <person name="Cuomo C.A."/>
        </authorList>
    </citation>
    <scope>NUCLEOTIDE SEQUENCE [LARGE SCALE GENOMIC DNA]</scope>
    <source>
        <strain evidence="3">ATCC 11503 / BCRC 21390 / CBS 2605 / JCM 1781 / NBRC 1676 / NRRL YB-4239</strain>
    </source>
</reference>
<dbReference type="PANTHER" id="PTHR19346:SF4">
    <property type="entry name" value="SUGAR PHOSPHATE TRANSPORTER DOMAIN-CONTAINING PROTEIN"/>
    <property type="match status" value="1"/>
</dbReference>
<dbReference type="Pfam" id="PF16965">
    <property type="entry name" value="CSG2"/>
    <property type="match status" value="1"/>
</dbReference>
<dbReference type="InterPro" id="IPR031581">
    <property type="entry name" value="Csg2"/>
</dbReference>
<name>A5DTV2_LODEL</name>
<keyword evidence="3" id="KW-1185">Reference proteome</keyword>
<dbReference type="FunCoup" id="A5DTV2">
    <property type="interactions" value="55"/>
</dbReference>
<protein>
    <recommendedName>
        <fullName evidence="4">EamA domain-containing protein</fullName>
    </recommendedName>
</protein>
<feature type="transmembrane region" description="Helical" evidence="1">
    <location>
        <begin position="397"/>
        <end position="418"/>
    </location>
</feature>
<dbReference type="InterPro" id="IPR026505">
    <property type="entry name" value="Solute_c_fam_35_mem_F3/F4"/>
</dbReference>
<dbReference type="OMA" id="MAMTYAS"/>
<dbReference type="AlphaFoldDB" id="A5DTV2"/>
<sequence length="501" mass="56452">MAVTNLLEQNDRHSEASMHAISKTKIIFVVILFIVSLTAFVLQTEFTSQAYKLKFSEPILLLTVTHGSWWILWPLQVIFVSLWRTVENRRSYSQKSISVSNLTGANIQYQRLQHSPRAATEDNNDVEASSNLNEQQDIPLQKVGVVVYFKKYIVKQLHNVYHTAVLIYESNVNENRSTTFLNQIITDSAHISGGSSVSACIKSFFQTPAIKYIVTKALIVTLVLTVAGFTWYGAMSMTYAADVTAIYNCSAFTAYAFAIPLLNEKFSWLKVNSVIIAIVGVFIVSYSSSSDTSPGEENGKEPDSDNPYPYRFWGNLIIFIGAILYGYYEVLYKKYLCIPAHLTKIITPRRQSTFANFVMGFFGAFTLVILMTLIFVLHIFHIHRFNFFNYGENTQRIWLYISGSIVSNLLFSASFLSLMALTSPVLSSVSSLLTIFLIGLVEWWVFDNALDIQQIIGDCFVIVGFVMLTIASWKEISEGNEDDDVEAVSTYSFPLSTDGTR</sequence>
<organism evidence="2 3">
    <name type="scientific">Lodderomyces elongisporus (strain ATCC 11503 / CBS 2605 / JCM 1781 / NBRC 1676 / NRRL YB-4239)</name>
    <name type="common">Yeast</name>
    <name type="synonym">Saccharomyces elongisporus</name>
    <dbReference type="NCBI Taxonomy" id="379508"/>
    <lineage>
        <taxon>Eukaryota</taxon>
        <taxon>Fungi</taxon>
        <taxon>Dikarya</taxon>
        <taxon>Ascomycota</taxon>
        <taxon>Saccharomycotina</taxon>
        <taxon>Pichiomycetes</taxon>
        <taxon>Debaryomycetaceae</taxon>
        <taxon>Candida/Lodderomyces clade</taxon>
        <taxon>Lodderomyces</taxon>
    </lineage>
</organism>
<feature type="transmembrane region" description="Helical" evidence="1">
    <location>
        <begin position="26"/>
        <end position="47"/>
    </location>
</feature>
<evidence type="ECO:0000313" key="3">
    <source>
        <dbReference type="Proteomes" id="UP000001996"/>
    </source>
</evidence>
<feature type="transmembrane region" description="Helical" evidence="1">
    <location>
        <begin position="354"/>
        <end position="377"/>
    </location>
</feature>
<evidence type="ECO:0008006" key="4">
    <source>
        <dbReference type="Google" id="ProtNLM"/>
    </source>
</evidence>
<feature type="transmembrane region" description="Helical" evidence="1">
    <location>
        <begin position="269"/>
        <end position="288"/>
    </location>
</feature>
<dbReference type="VEuPathDB" id="FungiDB:LELG_00788"/>
<dbReference type="GO" id="GO:0006874">
    <property type="term" value="P:intracellular calcium ion homeostasis"/>
    <property type="evidence" value="ECO:0007669"/>
    <property type="project" value="InterPro"/>
</dbReference>
<dbReference type="HOGENOM" id="CLU_025401_0_0_1"/>
<dbReference type="InterPro" id="IPR037185">
    <property type="entry name" value="EmrE-like"/>
</dbReference>
<dbReference type="KEGG" id="lel:PVL30_000758"/>
<feature type="transmembrane region" description="Helical" evidence="1">
    <location>
        <begin position="212"/>
        <end position="233"/>
    </location>
</feature>
<dbReference type="GO" id="GO:0030234">
    <property type="term" value="F:enzyme regulator activity"/>
    <property type="evidence" value="ECO:0007669"/>
    <property type="project" value="InterPro"/>
</dbReference>
<evidence type="ECO:0000313" key="2">
    <source>
        <dbReference type="EMBL" id="EDK42610.1"/>
    </source>
</evidence>
<feature type="transmembrane region" description="Helical" evidence="1">
    <location>
        <begin position="425"/>
        <end position="446"/>
    </location>
</feature>
<keyword evidence="1" id="KW-0472">Membrane</keyword>
<dbReference type="Proteomes" id="UP000001996">
    <property type="component" value="Unassembled WGS sequence"/>
</dbReference>
<dbReference type="EMBL" id="CH981524">
    <property type="protein sequence ID" value="EDK42610.1"/>
    <property type="molecule type" value="Genomic_DNA"/>
</dbReference>
<dbReference type="InParanoid" id="A5DTV2"/>
<feature type="transmembrane region" description="Helical" evidence="1">
    <location>
        <begin position="245"/>
        <end position="262"/>
    </location>
</feature>
<dbReference type="PANTHER" id="PTHR19346">
    <property type="entry name" value="SUGAR PHOSPHATE TRANSPORTER DOMAIN-CONTAINING PROTEIN"/>
    <property type="match status" value="1"/>
</dbReference>
<dbReference type="STRING" id="379508.A5DTV2"/>
<evidence type="ECO:0000256" key="1">
    <source>
        <dbReference type="SAM" id="Phobius"/>
    </source>
</evidence>
<feature type="transmembrane region" description="Helical" evidence="1">
    <location>
        <begin position="308"/>
        <end position="328"/>
    </location>
</feature>
<gene>
    <name evidence="2" type="ORF">LELG_00788</name>
</gene>
<keyword evidence="1" id="KW-0812">Transmembrane</keyword>
<keyword evidence="1" id="KW-1133">Transmembrane helix</keyword>
<feature type="transmembrane region" description="Helical" evidence="1">
    <location>
        <begin position="67"/>
        <end position="86"/>
    </location>
</feature>
<dbReference type="OrthoDB" id="10062838at2759"/>
<feature type="transmembrane region" description="Helical" evidence="1">
    <location>
        <begin position="452"/>
        <end position="471"/>
    </location>
</feature>
<proteinExistence type="predicted"/>
<dbReference type="GeneID" id="5235790"/>
<dbReference type="TCDB" id="2.A.7.24.15">
    <property type="family name" value="the drug/metabolite transporter (dmt) superfamily"/>
</dbReference>
<accession>A5DTV2</accession>